<feature type="signal peptide" evidence="9">
    <location>
        <begin position="1"/>
        <end position="32"/>
    </location>
</feature>
<name>A0ABP7RGR4_9BURK</name>
<evidence type="ECO:0000256" key="4">
    <source>
        <dbReference type="ARBA" id="ARBA00022692"/>
    </source>
</evidence>
<evidence type="ECO:0000256" key="7">
    <source>
        <dbReference type="ARBA" id="ARBA00023139"/>
    </source>
</evidence>
<proteinExistence type="inferred from homology"/>
<dbReference type="Gene3D" id="1.20.1600.10">
    <property type="entry name" value="Outer membrane efflux proteins (OEP)"/>
    <property type="match status" value="1"/>
</dbReference>
<evidence type="ECO:0000313" key="11">
    <source>
        <dbReference type="Proteomes" id="UP001501627"/>
    </source>
</evidence>
<evidence type="ECO:0000256" key="5">
    <source>
        <dbReference type="ARBA" id="ARBA00022729"/>
    </source>
</evidence>
<comment type="subcellular location">
    <subcellularLocation>
        <location evidence="9">Cell membrane</location>
        <topology evidence="9">Lipid-anchor</topology>
    </subcellularLocation>
    <subcellularLocation>
        <location evidence="1">Membrane</location>
    </subcellularLocation>
</comment>
<evidence type="ECO:0000256" key="9">
    <source>
        <dbReference type="RuleBase" id="RU362097"/>
    </source>
</evidence>
<keyword evidence="6 9" id="KW-0472">Membrane</keyword>
<evidence type="ECO:0000256" key="6">
    <source>
        <dbReference type="ARBA" id="ARBA00023136"/>
    </source>
</evidence>
<dbReference type="NCBIfam" id="TIGR01845">
    <property type="entry name" value="outer_NodT"/>
    <property type="match status" value="1"/>
</dbReference>
<keyword evidence="7 9" id="KW-0564">Palmitate</keyword>
<organism evidence="10 11">
    <name type="scientific">Comamonas faecalis</name>
    <dbReference type="NCBI Taxonomy" id="1387849"/>
    <lineage>
        <taxon>Bacteria</taxon>
        <taxon>Pseudomonadati</taxon>
        <taxon>Pseudomonadota</taxon>
        <taxon>Betaproteobacteria</taxon>
        <taxon>Burkholderiales</taxon>
        <taxon>Comamonadaceae</taxon>
        <taxon>Comamonas</taxon>
    </lineage>
</organism>
<protein>
    <submittedName>
        <fullName evidence="10">Efflux transporter outer membrane subunit</fullName>
    </submittedName>
</protein>
<dbReference type="EMBL" id="BAABBP010000018">
    <property type="protein sequence ID" value="GAA3997259.1"/>
    <property type="molecule type" value="Genomic_DNA"/>
</dbReference>
<dbReference type="PANTHER" id="PTHR30203">
    <property type="entry name" value="OUTER MEMBRANE CATION EFFLUX PROTEIN"/>
    <property type="match status" value="1"/>
</dbReference>
<keyword evidence="8 9" id="KW-0449">Lipoprotein</keyword>
<evidence type="ECO:0000256" key="2">
    <source>
        <dbReference type="ARBA" id="ARBA00007613"/>
    </source>
</evidence>
<keyword evidence="11" id="KW-1185">Reference proteome</keyword>
<dbReference type="PANTHER" id="PTHR30203:SF20">
    <property type="entry name" value="MULTIDRUG RESISTANCE OUTER MEMBRANE PROTEIN MDTP-RELATED"/>
    <property type="match status" value="1"/>
</dbReference>
<dbReference type="Gene3D" id="2.20.200.10">
    <property type="entry name" value="Outer membrane efflux proteins (OEP)"/>
    <property type="match status" value="1"/>
</dbReference>
<dbReference type="Proteomes" id="UP001501627">
    <property type="component" value="Unassembled WGS sequence"/>
</dbReference>
<gene>
    <name evidence="10" type="ORF">GCM10022279_21150</name>
</gene>
<sequence length="501" mass="52234">MIFSGTPRAAGALRWPPAALALACALLLSACANPGPDRAPLAMSTPAAAGLDASADAAALAPPQWWQALGDARLDALVQQALQDSPSMAIARARLEQAIALSQVREAANGPQAQLGADLTRQHYTANGMIPPPVAGHTYNSANLQASLSWSLDFFGRHAAELQAALGQARAAQADAAQAANVLAAQVANAYVALARLHAQQRVMQRLLEQRSEQLALTEERVHAGLDNQVTLAQTQAAVPDARTQIEALDEQITLTRRQLAVLCGQAPDAQATLAPQLSALHAGEMPTQLGADLLGRRPDVVAARWRVEAAGHGVDAARKAFYPDINLGAFVGLNALGLDQLLRGSSRQIGVAPALRLPLFDGGLLRAQLGSQRAEQDAAIAQYNALVLQAAQQAGDAIASLQSLARQQTQQAQAGAAAERAYDFAQQRYRAGLGGYLVVLASETQVLAQRQQGVDLLARQLSARIALMQALGGGWPGDGAPLPATAATATTTAAPLSNNR</sequence>
<dbReference type="InterPro" id="IPR003423">
    <property type="entry name" value="OMP_efflux"/>
</dbReference>
<reference evidence="11" key="1">
    <citation type="journal article" date="2019" name="Int. J. Syst. Evol. Microbiol.">
        <title>The Global Catalogue of Microorganisms (GCM) 10K type strain sequencing project: providing services to taxonomists for standard genome sequencing and annotation.</title>
        <authorList>
            <consortium name="The Broad Institute Genomics Platform"/>
            <consortium name="The Broad Institute Genome Sequencing Center for Infectious Disease"/>
            <person name="Wu L."/>
            <person name="Ma J."/>
        </authorList>
    </citation>
    <scope>NUCLEOTIDE SEQUENCE [LARGE SCALE GENOMIC DNA]</scope>
    <source>
        <strain evidence="11">JCM 17561</strain>
    </source>
</reference>
<accession>A0ABP7RGR4</accession>
<keyword evidence="4 9" id="KW-0812">Transmembrane</keyword>
<comment type="similarity">
    <text evidence="2 9">Belongs to the outer membrane factor (OMF) (TC 1.B.17) family.</text>
</comment>
<evidence type="ECO:0000256" key="1">
    <source>
        <dbReference type="ARBA" id="ARBA00004370"/>
    </source>
</evidence>
<dbReference type="RefSeq" id="WP_103044493.1">
    <property type="nucleotide sequence ID" value="NZ_BAABBP010000018.1"/>
</dbReference>
<comment type="caution">
    <text evidence="10">The sequence shown here is derived from an EMBL/GenBank/DDBJ whole genome shotgun (WGS) entry which is preliminary data.</text>
</comment>
<keyword evidence="3 9" id="KW-1134">Transmembrane beta strand</keyword>
<evidence type="ECO:0000256" key="3">
    <source>
        <dbReference type="ARBA" id="ARBA00022452"/>
    </source>
</evidence>
<evidence type="ECO:0000313" key="10">
    <source>
        <dbReference type="EMBL" id="GAA3997259.1"/>
    </source>
</evidence>
<feature type="chain" id="PRO_5044949750" evidence="9">
    <location>
        <begin position="33"/>
        <end position="501"/>
    </location>
</feature>
<evidence type="ECO:0000256" key="8">
    <source>
        <dbReference type="ARBA" id="ARBA00023288"/>
    </source>
</evidence>
<keyword evidence="5 9" id="KW-0732">Signal</keyword>
<dbReference type="SUPFAM" id="SSF56954">
    <property type="entry name" value="Outer membrane efflux proteins (OEP)"/>
    <property type="match status" value="1"/>
</dbReference>
<dbReference type="Pfam" id="PF02321">
    <property type="entry name" value="OEP"/>
    <property type="match status" value="2"/>
</dbReference>
<dbReference type="InterPro" id="IPR010131">
    <property type="entry name" value="MdtP/NodT-like"/>
</dbReference>